<protein>
    <submittedName>
        <fullName evidence="12">Uncharacterized protein</fullName>
    </submittedName>
</protein>
<feature type="compositionally biased region" description="Polar residues" evidence="8">
    <location>
        <begin position="735"/>
        <end position="749"/>
    </location>
</feature>
<dbReference type="InterPro" id="IPR013087">
    <property type="entry name" value="Znf_C2H2_type"/>
</dbReference>
<dbReference type="InterPro" id="IPR001650">
    <property type="entry name" value="Helicase_C-like"/>
</dbReference>
<keyword evidence="13" id="KW-1185">Reference proteome</keyword>
<evidence type="ECO:0000313" key="12">
    <source>
        <dbReference type="EnsemblMetazoa" id="G6079.1:cds"/>
    </source>
</evidence>
<evidence type="ECO:0000256" key="7">
    <source>
        <dbReference type="ARBA" id="ARBA00023242"/>
    </source>
</evidence>
<evidence type="ECO:0000256" key="4">
    <source>
        <dbReference type="ARBA" id="ARBA00022771"/>
    </source>
</evidence>
<feature type="region of interest" description="Disordered" evidence="8">
    <location>
        <begin position="677"/>
        <end position="755"/>
    </location>
</feature>
<reference evidence="12" key="1">
    <citation type="submission" date="2022-08" db="UniProtKB">
        <authorList>
            <consortium name="EnsemblMetazoa"/>
        </authorList>
    </citation>
    <scope>IDENTIFICATION</scope>
    <source>
        <strain evidence="12">05x7-T-G4-1.051#20</strain>
    </source>
</reference>
<keyword evidence="5" id="KW-0862">Zinc</keyword>
<proteinExistence type="predicted"/>
<feature type="compositionally biased region" description="Low complexity" evidence="8">
    <location>
        <begin position="719"/>
        <end position="734"/>
    </location>
</feature>
<dbReference type="PROSITE" id="PS00028">
    <property type="entry name" value="ZINC_FINGER_C2H2_1"/>
    <property type="match status" value="4"/>
</dbReference>
<feature type="domain" description="Helicase C-terminal" evidence="11">
    <location>
        <begin position="1262"/>
        <end position="1427"/>
    </location>
</feature>
<dbReference type="GO" id="GO:0003676">
    <property type="term" value="F:nucleic acid binding"/>
    <property type="evidence" value="ECO:0007669"/>
    <property type="project" value="InterPro"/>
</dbReference>
<feature type="domain" description="Helicase ATP-binding" evidence="10">
    <location>
        <begin position="889"/>
        <end position="1075"/>
    </location>
</feature>
<keyword evidence="3" id="KW-0547">Nucleotide-binding</keyword>
<comment type="subcellular location">
    <subcellularLocation>
        <location evidence="1">Nucleus</location>
    </subcellularLocation>
</comment>
<dbReference type="GO" id="GO:0005737">
    <property type="term" value="C:cytoplasm"/>
    <property type="evidence" value="ECO:0007669"/>
    <property type="project" value="TreeGrafter"/>
</dbReference>
<sequence length="1433" mass="159945">MDRIEYPSYCETCKKGPFAGNTPAQQHFNSQAHLSKEAQRNAERQMSSGESGLRGSEIYISECNACGKKFNNELSAEQHFASENHRKRAAFVHSTESTSPKNSYEYSDIEIDSPHDSSYPSENLVDLQPRQAAIAWTAISSPTGPCSSSQNLTEYTFDKMSRKGFCNVCHLDLTSEEHAKQHLSGQKHLKAKQRFGNNIQTQEIPSPKSSNTVSQKEYAFDGMRGYCFVCKIELTSHQHAGQHISGNRHAKAKASQSSCFNQTPTTSPQQSPSANDKSDQKQEYVFTGGRGFCYICNLELTSNAHAQQHLSGKNHEKAKQKVCGSIPSSLPLTCEICKKTFSGPECASQHFISAKHLQKEALVKAENPTAPVANREILGAVATVIDKTQWVLCEVCNVRLNSMEQLNIHKNSPKHKAEEEKLARMGTNVEVMKTPDFNMDAIKPRFQVQNTGALPASLMRDVVGQKPVNFIKPSLSSFGPDSFLSNQPGMFAQELGKEDLTMGTFHTLDVDSILYEKPIEVPVIDFEEDTSPKVKYIEGQIGQTEPAGFHEGRNLKEKCREKELEKDMINDKINTSSSSQSSFEMPELESIDSSKRNTCDKETKSKKDLENLTKKRLNSNEPRPPGAYPYVSLKSNETRCSSSGDNNASLTKIYNKSFIPSEKTGIVSGPSSLQQSVSSAVASGHHVMKANSNQSGTELDGKKLDDREKNSATQNTADSKSNSPPKAPSNSRSSGSALVTHVSNSNSRGGTKDGGGCTLLYDSSDSSDDSDDQDDFFRCTSIDVQQKLQELGIDSLSPKPTESLVFIKHNNDVRPSTGVPKYYCEICQSQMNSKKSFKSHIEGRKHMQRVAVMDAQPRSHQPIVKEVLNQGNTNCSLTAWTPRSYQWELYGRAMEGDRVIFLPTGTGKTLISCMTISSMLELNPTRQALFLVDKVLLVIQQSRYLVKQIGDRIYKRFDPENPSKLVERKLKIAALCGGQQSTQGVPIWQHDLIVVTAAYCEQLIMKNVLRWEDLCIVVFDEAHHCTKNHPFNKLLENNHLTRPLGERPKILGLTASPAGKKTFPFTVTMLQTLMKSMGETEIGVTKEQKAELDRYQSSAELIVYYKPMNDNEQKFQNELQMYLLRCFLRLKAETNILDKIDQGMEPKQAEDLHGDILNCLEVSLNDAESYDQSAAKKIENRHLVLHTRFICIALNTLFEAGVKTAVEELDELMALDVNFNFDFAKENNLDPDNLQSVIRLVRNDEKISLPGPINPETHHSSKIVALIHTILNKNNIDWTQENPMTLVLVKERITASKISKILQEQDDIKRMGLKVTHLVGHGGGSGEGGGMAVNQQKKILRDIKHHKYHIVVATSVAEEGIDIPECELVITMNLPSSVTALVQMRGRARKEHSKFVILCSEKMEEDKLKELLDREGNMIKAANFLFDSQKRPE</sequence>
<keyword evidence="7" id="KW-0539">Nucleus</keyword>
<dbReference type="Gene3D" id="3.40.50.300">
    <property type="entry name" value="P-loop containing nucleotide triphosphate hydrolases"/>
    <property type="match status" value="2"/>
</dbReference>
<feature type="region of interest" description="Disordered" evidence="8">
    <location>
        <begin position="255"/>
        <end position="281"/>
    </location>
</feature>
<dbReference type="InterPro" id="IPR014001">
    <property type="entry name" value="Helicase_ATP-bd"/>
</dbReference>
<evidence type="ECO:0000256" key="5">
    <source>
        <dbReference type="ARBA" id="ARBA00022833"/>
    </source>
</evidence>
<feature type="region of interest" description="Disordered" evidence="8">
    <location>
        <begin position="567"/>
        <end position="632"/>
    </location>
</feature>
<dbReference type="InterPro" id="IPR051363">
    <property type="entry name" value="RLR_Helicase"/>
</dbReference>
<dbReference type="EnsemblMetazoa" id="G6079.1">
    <property type="protein sequence ID" value="G6079.1:cds"/>
    <property type="gene ID" value="G6079"/>
</dbReference>
<dbReference type="InterPro" id="IPR027417">
    <property type="entry name" value="P-loop_NTPase"/>
</dbReference>
<dbReference type="InterPro" id="IPR003604">
    <property type="entry name" value="Matrin/U1-like-C_Znf_C2H2"/>
</dbReference>
<dbReference type="InterPro" id="IPR036236">
    <property type="entry name" value="Znf_C2H2_sf"/>
</dbReference>
<keyword evidence="4" id="KW-0863">Zinc-finger</keyword>
<dbReference type="InterPro" id="IPR000690">
    <property type="entry name" value="Matrin/U1-C_Znf_C2H2"/>
</dbReference>
<dbReference type="InterPro" id="IPR011545">
    <property type="entry name" value="DEAD/DEAH_box_helicase_dom"/>
</dbReference>
<evidence type="ECO:0000256" key="2">
    <source>
        <dbReference type="ARBA" id="ARBA00022723"/>
    </source>
</evidence>
<dbReference type="Gene3D" id="3.30.160.60">
    <property type="entry name" value="Classic Zinc Finger"/>
    <property type="match status" value="6"/>
</dbReference>
<dbReference type="Proteomes" id="UP000005408">
    <property type="component" value="Unassembled WGS sequence"/>
</dbReference>
<dbReference type="Pfam" id="PF00271">
    <property type="entry name" value="Helicase_C"/>
    <property type="match status" value="1"/>
</dbReference>
<dbReference type="SMART" id="SM00355">
    <property type="entry name" value="ZnF_C2H2"/>
    <property type="match status" value="7"/>
</dbReference>
<feature type="compositionally biased region" description="Basic and acidic residues" evidence="8">
    <location>
        <begin position="34"/>
        <end position="43"/>
    </location>
</feature>
<dbReference type="PROSITE" id="PS50171">
    <property type="entry name" value="ZF_MATRIN"/>
    <property type="match status" value="1"/>
</dbReference>
<feature type="compositionally biased region" description="Basic and acidic residues" evidence="8">
    <location>
        <begin position="699"/>
        <end position="710"/>
    </location>
</feature>
<accession>A0A8W8NJN4</accession>
<feature type="domain" description="Matrin-type" evidence="9">
    <location>
        <begin position="822"/>
        <end position="852"/>
    </location>
</feature>
<dbReference type="Pfam" id="PF12874">
    <property type="entry name" value="zf-met"/>
    <property type="match status" value="7"/>
</dbReference>
<evidence type="ECO:0000313" key="13">
    <source>
        <dbReference type="Proteomes" id="UP000005408"/>
    </source>
</evidence>
<dbReference type="GO" id="GO:0008270">
    <property type="term" value="F:zinc ion binding"/>
    <property type="evidence" value="ECO:0007669"/>
    <property type="project" value="UniProtKB-KW"/>
</dbReference>
<dbReference type="PANTHER" id="PTHR14074:SF16">
    <property type="entry name" value="ANTIVIRAL INNATE IMMUNE RESPONSE RECEPTOR RIG-I"/>
    <property type="match status" value="1"/>
</dbReference>
<feature type="region of interest" description="Disordered" evidence="8">
    <location>
        <begin position="30"/>
        <end position="53"/>
    </location>
</feature>
<dbReference type="GO" id="GO:0005524">
    <property type="term" value="F:ATP binding"/>
    <property type="evidence" value="ECO:0007669"/>
    <property type="project" value="UniProtKB-KW"/>
</dbReference>
<evidence type="ECO:0000256" key="3">
    <source>
        <dbReference type="ARBA" id="ARBA00022741"/>
    </source>
</evidence>
<dbReference type="SUPFAM" id="SSF52540">
    <property type="entry name" value="P-loop containing nucleoside triphosphate hydrolases"/>
    <property type="match status" value="1"/>
</dbReference>
<dbReference type="OrthoDB" id="416741at2759"/>
<dbReference type="GO" id="GO:0005634">
    <property type="term" value="C:nucleus"/>
    <property type="evidence" value="ECO:0007669"/>
    <property type="project" value="UniProtKB-SubCell"/>
</dbReference>
<dbReference type="PROSITE" id="PS51192">
    <property type="entry name" value="HELICASE_ATP_BIND_1"/>
    <property type="match status" value="1"/>
</dbReference>
<evidence type="ECO:0000259" key="10">
    <source>
        <dbReference type="PROSITE" id="PS51192"/>
    </source>
</evidence>
<dbReference type="SMART" id="SM00490">
    <property type="entry name" value="HELICc"/>
    <property type="match status" value="1"/>
</dbReference>
<name>A0A8W8NJN4_MAGGI</name>
<evidence type="ECO:0000256" key="8">
    <source>
        <dbReference type="SAM" id="MobiDB-lite"/>
    </source>
</evidence>
<dbReference type="OMA" id="CELVITM"/>
<dbReference type="SUPFAM" id="SSF57667">
    <property type="entry name" value="beta-beta-alpha zinc fingers"/>
    <property type="match status" value="7"/>
</dbReference>
<evidence type="ECO:0000256" key="6">
    <source>
        <dbReference type="ARBA" id="ARBA00022840"/>
    </source>
</evidence>
<evidence type="ECO:0000259" key="11">
    <source>
        <dbReference type="PROSITE" id="PS51194"/>
    </source>
</evidence>
<organism evidence="12 13">
    <name type="scientific">Magallana gigas</name>
    <name type="common">Pacific oyster</name>
    <name type="synonym">Crassostrea gigas</name>
    <dbReference type="NCBI Taxonomy" id="29159"/>
    <lineage>
        <taxon>Eukaryota</taxon>
        <taxon>Metazoa</taxon>
        <taxon>Spiralia</taxon>
        <taxon>Lophotrochozoa</taxon>
        <taxon>Mollusca</taxon>
        <taxon>Bivalvia</taxon>
        <taxon>Autobranchia</taxon>
        <taxon>Pteriomorphia</taxon>
        <taxon>Ostreida</taxon>
        <taxon>Ostreoidea</taxon>
        <taxon>Ostreidae</taxon>
        <taxon>Magallana</taxon>
    </lineage>
</organism>
<feature type="compositionally biased region" description="Low complexity" evidence="8">
    <location>
        <begin position="262"/>
        <end position="273"/>
    </location>
</feature>
<keyword evidence="6" id="KW-0067">ATP-binding</keyword>
<dbReference type="PANTHER" id="PTHR14074">
    <property type="entry name" value="HELICASE WITH DEATH DOMAIN-RELATED"/>
    <property type="match status" value="1"/>
</dbReference>
<dbReference type="Pfam" id="PF00270">
    <property type="entry name" value="DEAD"/>
    <property type="match status" value="1"/>
</dbReference>
<feature type="compositionally biased region" description="Basic and acidic residues" evidence="8">
    <location>
        <begin position="592"/>
        <end position="613"/>
    </location>
</feature>
<dbReference type="SMART" id="SM00487">
    <property type="entry name" value="DEXDc"/>
    <property type="match status" value="1"/>
</dbReference>
<evidence type="ECO:0000259" key="9">
    <source>
        <dbReference type="PROSITE" id="PS50171"/>
    </source>
</evidence>
<dbReference type="SMART" id="SM00451">
    <property type="entry name" value="ZnF_U1"/>
    <property type="match status" value="8"/>
</dbReference>
<keyword evidence="2" id="KW-0479">Metal-binding</keyword>
<evidence type="ECO:0000256" key="1">
    <source>
        <dbReference type="ARBA" id="ARBA00004123"/>
    </source>
</evidence>
<dbReference type="PROSITE" id="PS51194">
    <property type="entry name" value="HELICASE_CTER"/>
    <property type="match status" value="1"/>
</dbReference>